<dbReference type="GO" id="GO:0042254">
    <property type="term" value="P:ribosome biogenesis"/>
    <property type="evidence" value="ECO:0007669"/>
    <property type="project" value="TreeGrafter"/>
</dbReference>
<dbReference type="PANTHER" id="PTHR15682">
    <property type="entry name" value="UNHEALTHY RIBOSOME BIOGENESIS PROTEIN 2 HOMOLOG"/>
    <property type="match status" value="1"/>
</dbReference>
<evidence type="ECO:0000313" key="4">
    <source>
        <dbReference type="Proteomes" id="UP000242519"/>
    </source>
</evidence>
<name>A0A218ZH15_9HELO</name>
<dbReference type="STRING" id="503106.A0A218ZH15"/>
<keyword evidence="4" id="KW-1185">Reference proteome</keyword>
<evidence type="ECO:0000313" key="3">
    <source>
        <dbReference type="EMBL" id="OWP07371.1"/>
    </source>
</evidence>
<dbReference type="Proteomes" id="UP000242519">
    <property type="component" value="Unassembled WGS sequence"/>
</dbReference>
<protein>
    <recommendedName>
        <fullName evidence="2">Nucleolar 27S pre-rRNA processing Urb2/Npa2 C-terminal domain-containing protein</fullName>
    </recommendedName>
</protein>
<dbReference type="PANTHER" id="PTHR15682:SF2">
    <property type="entry name" value="UNHEALTHY RIBOSOME BIOGENESIS PROTEIN 2 HOMOLOG"/>
    <property type="match status" value="1"/>
</dbReference>
<evidence type="ECO:0000256" key="1">
    <source>
        <dbReference type="SAM" id="MobiDB-lite"/>
    </source>
</evidence>
<comment type="caution">
    <text evidence="3">The sequence shown here is derived from an EMBL/GenBank/DDBJ whole genome shotgun (WGS) entry which is preliminary data.</text>
</comment>
<feature type="domain" description="Nucleolar 27S pre-rRNA processing Urb2/Npa2 C-terminal" evidence="2">
    <location>
        <begin position="1184"/>
        <end position="1406"/>
    </location>
</feature>
<reference evidence="3 4" key="1">
    <citation type="submission" date="2017-04" db="EMBL/GenBank/DDBJ databases">
        <title>Draft genome sequence of Marssonina coronaria NL1: causal agent of apple blotch.</title>
        <authorList>
            <person name="Cheng Q."/>
        </authorList>
    </citation>
    <scope>NUCLEOTIDE SEQUENCE [LARGE SCALE GENOMIC DNA]</scope>
    <source>
        <strain evidence="3 4">NL1</strain>
    </source>
</reference>
<sequence>MTSKSRAAQEQLALLEKKAAPFEDQLVEAAKFIGIGLDAVKKPADDTLGRPDGQKFATYHGREEWSLRWLLKRLQAPADNVPRHVGYAFGKRQFISIIRQTLEEAQKVGNNVSAIKSASDSSAMGQETVKISKKRRRSGELVSKPDSQENEALPDLLNALYLALNTVVQFTKPVANLFEGEQVKEFSAEYMKTVLRTSAEKAAIILGLWLSLCHSALPFAKDLISTGSWLSPAIELWNLHTTGDNPYLHFSLHSTRPLLLLLASLKGELDLTNVPTWVGQLEKLMAQNIMIPAKADTGLFEILTQASVLQNNENGPLLLEVAIRSVQPTRSARRWKARDEKFLQDAFSSLKNSISKTKGDHGSQICAMLKLAIDHKLGLDLAILRSIADVTKPDWQITATLLKLDANVFLVPGEEGNKLLGSLFQAISELSISPSWQENRDKIVSTVVVPLIRAFSRARDLPGFIRQWFSQLVRCHQLSQDINDEFSAWEDEDLRLEFASLLVPNLEPAQLLRILEDLKSDFASHPNAASVILEAIAGAISGDERWVDDVLSQLYRFMFSNGAKLEDRYRWRSWRSISHALYWLEYGHIEELSRLWENQAMPFDSMSKFSAAKSVVGSKKGGLEALEVFRFVCSAWTARQREMGRRIEILSRPVLLGLFRALARDVKKFSDDLLQDKDLGDEICGSKQNTLKRGNGWFVWSFIRCLFVDNPNVLVLLLESQEATLEEMLQHIFWISSASYPPNNSNPSSKWLQRNPAAFPDLWRLALRGGASVLKSDVPENPDNPVFCHKGLLKTFVNTMLNNEMNLINPLMKSSSNNKFAIRSLLELTIEEIPKEYRGRIMSSWLPQSDDSDTGNLNRLSFGSTILHQDVLSLKRKVMRIPKLHEGMNFQELIDLADVLAEAEIPDRFHHLASLKELSRLIFISVLQDPNQPRSKTYVQETFKKIQKKVAKASEKKRHRPNFALVTIFEVALKALREKAKVLHKVDVIDEGVLDSVIASFKICSLAQLSKVLRSFEKGNDGDYMLVNSIVDALSTLGVEGSQLASLEDDAAAYVASVGKTNFQFGERLQTFFVTYGAGDIDQSQLEGDVTESLYVLRSITDRTKAAILGKNDQQKLELLREVLDKGGLERLDKLLAAREIVRSINDTRRGQDEDDTETFDLTEAYNIMATYLPHCTDIRQFYMISENLELILKTKPKSISQYNIDATLGSISIFCSPESPKLYPTYLHLCALMRIVLTHHRIKLKGHFHLAQQTLQALLRCLFNLLPHSTTKSARFNPRPTWLLPKGRQLGAREAAAFNRLLLSMSDPTVSAVQGHSSTLTSEKDKAKRISSQYMKFVLEDYIRGQLEMRMLPEVRETLMPGIYAILNTISKDTRDAISAELDASGRAVFMRLWSDWGKFEKSRG</sequence>
<evidence type="ECO:0000259" key="2">
    <source>
        <dbReference type="Pfam" id="PF10441"/>
    </source>
</evidence>
<proteinExistence type="predicted"/>
<dbReference type="InParanoid" id="A0A218ZH15"/>
<dbReference type="OrthoDB" id="160374at2759"/>
<accession>A0A218ZH15</accession>
<gene>
    <name evidence="3" type="ORF">B2J93_6150</name>
</gene>
<dbReference type="InterPro" id="IPR018849">
    <property type="entry name" value="Urb2/Npa2_C"/>
</dbReference>
<organism evidence="3 4">
    <name type="scientific">Diplocarpon coronariae</name>
    <dbReference type="NCBI Taxonomy" id="2795749"/>
    <lineage>
        <taxon>Eukaryota</taxon>
        <taxon>Fungi</taxon>
        <taxon>Dikarya</taxon>
        <taxon>Ascomycota</taxon>
        <taxon>Pezizomycotina</taxon>
        <taxon>Leotiomycetes</taxon>
        <taxon>Helotiales</taxon>
        <taxon>Drepanopezizaceae</taxon>
        <taxon>Diplocarpon</taxon>
    </lineage>
</organism>
<dbReference type="Pfam" id="PF10441">
    <property type="entry name" value="Urb2"/>
    <property type="match status" value="1"/>
</dbReference>
<dbReference type="GO" id="GO:0005730">
    <property type="term" value="C:nucleolus"/>
    <property type="evidence" value="ECO:0007669"/>
    <property type="project" value="TreeGrafter"/>
</dbReference>
<dbReference type="EMBL" id="MZNU01000006">
    <property type="protein sequence ID" value="OWP07371.1"/>
    <property type="molecule type" value="Genomic_DNA"/>
</dbReference>
<dbReference type="InterPro" id="IPR052609">
    <property type="entry name" value="Ribosome_Biogenesis_Reg"/>
</dbReference>
<feature type="region of interest" description="Disordered" evidence="1">
    <location>
        <begin position="123"/>
        <end position="147"/>
    </location>
</feature>